<evidence type="ECO:0000313" key="3">
    <source>
        <dbReference type="EMBL" id="KAL2506746.1"/>
    </source>
</evidence>
<gene>
    <name evidence="3" type="ORF">Adt_22367</name>
</gene>
<dbReference type="InterPro" id="IPR036047">
    <property type="entry name" value="F-box-like_dom_sf"/>
</dbReference>
<dbReference type="EMBL" id="JBFOLK010000006">
    <property type="protein sequence ID" value="KAL2506746.1"/>
    <property type="molecule type" value="Genomic_DNA"/>
</dbReference>
<dbReference type="Proteomes" id="UP001604336">
    <property type="component" value="Unassembled WGS sequence"/>
</dbReference>
<accession>A0ABD1T202</accession>
<keyword evidence="1" id="KW-1133">Transmembrane helix</keyword>
<name>A0ABD1T202_9LAMI</name>
<proteinExistence type="predicted"/>
<dbReference type="InterPro" id="IPR041567">
    <property type="entry name" value="COI1_F-box"/>
</dbReference>
<evidence type="ECO:0000259" key="2">
    <source>
        <dbReference type="Pfam" id="PF18511"/>
    </source>
</evidence>
<feature type="transmembrane region" description="Helical" evidence="1">
    <location>
        <begin position="86"/>
        <end position="104"/>
    </location>
</feature>
<keyword evidence="4" id="KW-1185">Reference proteome</keyword>
<dbReference type="FunFam" id="1.20.1280.50:FF:000023">
    <property type="entry name" value="F-box/LRR-repeat protein 4"/>
    <property type="match status" value="1"/>
</dbReference>
<dbReference type="SUPFAM" id="SSF81383">
    <property type="entry name" value="F-box domain"/>
    <property type="match status" value="1"/>
</dbReference>
<feature type="domain" description="COI1 F-box" evidence="2">
    <location>
        <begin position="11"/>
        <end position="48"/>
    </location>
</feature>
<keyword evidence="1" id="KW-0472">Membrane</keyword>
<keyword evidence="1" id="KW-0812">Transmembrane</keyword>
<protein>
    <submittedName>
        <fullName evidence="3">F-box/LRR-repeat protein 4</fullName>
    </submittedName>
</protein>
<dbReference type="Gene3D" id="1.20.1280.50">
    <property type="match status" value="1"/>
</dbReference>
<evidence type="ECO:0000313" key="4">
    <source>
        <dbReference type="Proteomes" id="UP001604336"/>
    </source>
</evidence>
<organism evidence="3 4">
    <name type="scientific">Abeliophyllum distichum</name>
    <dbReference type="NCBI Taxonomy" id="126358"/>
    <lineage>
        <taxon>Eukaryota</taxon>
        <taxon>Viridiplantae</taxon>
        <taxon>Streptophyta</taxon>
        <taxon>Embryophyta</taxon>
        <taxon>Tracheophyta</taxon>
        <taxon>Spermatophyta</taxon>
        <taxon>Magnoliopsida</taxon>
        <taxon>eudicotyledons</taxon>
        <taxon>Gunneridae</taxon>
        <taxon>Pentapetalae</taxon>
        <taxon>asterids</taxon>
        <taxon>lamiids</taxon>
        <taxon>Lamiales</taxon>
        <taxon>Oleaceae</taxon>
        <taxon>Forsythieae</taxon>
        <taxon>Abeliophyllum</taxon>
    </lineage>
</organism>
<dbReference type="Pfam" id="PF18511">
    <property type="entry name" value="F-box_5"/>
    <property type="match status" value="1"/>
</dbReference>
<sequence>MEGFDRINAVLPDELIDEIFRPLDSNQNREACSLVCKRWLSLERLSRDTIRIGASSRSSTLVEFLARRFVNFRNVLIDGYILNSPLLLFVRISLHFCVSFFLFWESWYLGNLI</sequence>
<reference evidence="4" key="1">
    <citation type="submission" date="2024-07" db="EMBL/GenBank/DDBJ databases">
        <title>Two chromosome-level genome assemblies of Korean endemic species Abeliophyllum distichum and Forsythia ovata (Oleaceae).</title>
        <authorList>
            <person name="Jang H."/>
        </authorList>
    </citation>
    <scope>NUCLEOTIDE SEQUENCE [LARGE SCALE GENOMIC DNA]</scope>
</reference>
<evidence type="ECO:0000256" key="1">
    <source>
        <dbReference type="SAM" id="Phobius"/>
    </source>
</evidence>
<dbReference type="CDD" id="cd22159">
    <property type="entry name" value="F-box_AtTIR1-like"/>
    <property type="match status" value="1"/>
</dbReference>
<dbReference type="AlphaFoldDB" id="A0ABD1T202"/>
<comment type="caution">
    <text evidence="3">The sequence shown here is derived from an EMBL/GenBank/DDBJ whole genome shotgun (WGS) entry which is preliminary data.</text>
</comment>